<feature type="transmembrane region" description="Helical" evidence="1">
    <location>
        <begin position="12"/>
        <end position="35"/>
    </location>
</feature>
<keyword evidence="3" id="KW-1185">Reference proteome</keyword>
<keyword evidence="2" id="KW-0808">Transferase</keyword>
<reference evidence="2" key="1">
    <citation type="submission" date="2021-04" db="EMBL/GenBank/DDBJ databases">
        <title>Ouciella asimina sp. nov., isolated from the surface seawater in the hydrothermal field of Okinawa Trough.</title>
        <authorList>
            <person name="Shuang W."/>
        </authorList>
    </citation>
    <scope>NUCLEOTIDE SEQUENCE</scope>
    <source>
        <strain evidence="2">LXI357</strain>
    </source>
</reference>
<dbReference type="Proteomes" id="UP000676996">
    <property type="component" value="Unassembled WGS sequence"/>
</dbReference>
<sequence>MIGWLDALAREVTLFACVGFLVGGLDDLAVDYLFLKRAIRNRLRRGSQRQPNVGDLAPRADALLAIYIAAWDESAVIGRMLRAALSRIDRSDYVIYVGTYPNDRETIAAVAAVAAGDDRIRLVINDKPGPTTKADCLNAIWRAMLRDEQAGAPRVEAVVLHDAEDLIDRDELNVHAAYLRDFELVQVPVLPLIDHSSRFVAGHYADEFAEAHGKQLPVRSTLGAGLPLAGVGCAIRRDMIERIAVDRDNDPFDASSLTEDYELGLTVKKLGGRAVFARVSSRPGGPPVAVRAYFPGRLDAAVRQKTRWMIGIALAGWDRVGWAPARDWRDHWMRMRDRRALMAVLVLATAYVAVVANAAAWGLHRLTGLSAPPVPFVRQALLVATMLLLFWRLGVRAVFVGRAYGVAEALLSIPRSVVGNVIALLAARRAVFRYVTMLRGGHIAWDKTSHRFPDAVEEAAT</sequence>
<dbReference type="NCBIfam" id="NF011307">
    <property type="entry name" value="PRK14716.1-5"/>
    <property type="match status" value="1"/>
</dbReference>
<protein>
    <submittedName>
        <fullName evidence="2">Glycosyl transferase family protein</fullName>
    </submittedName>
</protein>
<evidence type="ECO:0000313" key="3">
    <source>
        <dbReference type="Proteomes" id="UP000676996"/>
    </source>
</evidence>
<comment type="caution">
    <text evidence="2">The sequence shown here is derived from an EMBL/GenBank/DDBJ whole genome shotgun (WGS) entry which is preliminary data.</text>
</comment>
<dbReference type="RefSeq" id="WP_284054543.1">
    <property type="nucleotide sequence ID" value="NZ_JAGRQC010000003.1"/>
</dbReference>
<dbReference type="InterPro" id="IPR029044">
    <property type="entry name" value="Nucleotide-diphossugar_trans"/>
</dbReference>
<dbReference type="AlphaFoldDB" id="A0A8T4IFH4"/>
<evidence type="ECO:0000313" key="2">
    <source>
        <dbReference type="EMBL" id="MBR0553313.1"/>
    </source>
</evidence>
<keyword evidence="1" id="KW-0472">Membrane</keyword>
<dbReference type="Pfam" id="PF13641">
    <property type="entry name" value="Glyco_tranf_2_3"/>
    <property type="match status" value="1"/>
</dbReference>
<dbReference type="Gene3D" id="3.90.550.10">
    <property type="entry name" value="Spore Coat Polysaccharide Biosynthesis Protein SpsA, Chain A"/>
    <property type="match status" value="1"/>
</dbReference>
<dbReference type="EMBL" id="JAGRQC010000003">
    <property type="protein sequence ID" value="MBR0553313.1"/>
    <property type="molecule type" value="Genomic_DNA"/>
</dbReference>
<name>A0A8T4IFH4_9SPHN</name>
<feature type="transmembrane region" description="Helical" evidence="1">
    <location>
        <begin position="340"/>
        <end position="364"/>
    </location>
</feature>
<feature type="transmembrane region" description="Helical" evidence="1">
    <location>
        <begin position="376"/>
        <end position="395"/>
    </location>
</feature>
<accession>A0A8T4IFH4</accession>
<proteinExistence type="predicted"/>
<dbReference type="SUPFAM" id="SSF53448">
    <property type="entry name" value="Nucleotide-diphospho-sugar transferases"/>
    <property type="match status" value="1"/>
</dbReference>
<dbReference type="GO" id="GO:0016740">
    <property type="term" value="F:transferase activity"/>
    <property type="evidence" value="ECO:0007669"/>
    <property type="project" value="UniProtKB-KW"/>
</dbReference>
<keyword evidence="1" id="KW-1133">Transmembrane helix</keyword>
<evidence type="ECO:0000256" key="1">
    <source>
        <dbReference type="SAM" id="Phobius"/>
    </source>
</evidence>
<gene>
    <name evidence="2" type="ORF">J7S20_12415</name>
</gene>
<organism evidence="2 3">
    <name type="scientific">Stakelama marina</name>
    <dbReference type="NCBI Taxonomy" id="2826939"/>
    <lineage>
        <taxon>Bacteria</taxon>
        <taxon>Pseudomonadati</taxon>
        <taxon>Pseudomonadota</taxon>
        <taxon>Alphaproteobacteria</taxon>
        <taxon>Sphingomonadales</taxon>
        <taxon>Sphingomonadaceae</taxon>
        <taxon>Stakelama</taxon>
    </lineage>
</organism>
<keyword evidence="1" id="KW-0812">Transmembrane</keyword>